<keyword evidence="2" id="KW-1185">Reference proteome</keyword>
<reference evidence="1 2" key="1">
    <citation type="submission" date="2023-01" db="EMBL/GenBank/DDBJ databases">
        <title>Vibrio sp. KJ40-1 sp.nov, isolated from marine algae.</title>
        <authorList>
            <person name="Butt M."/>
            <person name="Kim J.M.J."/>
            <person name="Jeon C.O.C."/>
        </authorList>
    </citation>
    <scope>NUCLEOTIDE SEQUENCE [LARGE SCALE GENOMIC DNA]</scope>
    <source>
        <strain evidence="1 2">KJ40-1</strain>
    </source>
</reference>
<gene>
    <name evidence="1" type="ORF">PGX00_16785</name>
</gene>
<dbReference type="EC" id="5.1.3.32" evidence="1"/>
<dbReference type="RefSeq" id="WP_272138699.1">
    <property type="nucleotide sequence ID" value="NZ_JAQLOI010000003.1"/>
</dbReference>
<evidence type="ECO:0000313" key="2">
    <source>
        <dbReference type="Proteomes" id="UP001210678"/>
    </source>
</evidence>
<keyword evidence="1" id="KW-0413">Isomerase</keyword>
<dbReference type="GO" id="GO:0062192">
    <property type="term" value="F:L-rhamnose mutarotase activity"/>
    <property type="evidence" value="ECO:0007669"/>
    <property type="project" value="UniProtKB-EC"/>
</dbReference>
<accession>A0ABT4YUZ8</accession>
<organism evidence="1 2">
    <name type="scientific">Vibrio algarum</name>
    <dbReference type="NCBI Taxonomy" id="3020714"/>
    <lineage>
        <taxon>Bacteria</taxon>
        <taxon>Pseudomonadati</taxon>
        <taxon>Pseudomonadota</taxon>
        <taxon>Gammaproteobacteria</taxon>
        <taxon>Vibrionales</taxon>
        <taxon>Vibrionaceae</taxon>
        <taxon>Vibrio</taxon>
    </lineage>
</organism>
<name>A0ABT4YUZ8_9VIBR</name>
<dbReference type="Gene3D" id="3.30.70.100">
    <property type="match status" value="1"/>
</dbReference>
<dbReference type="EMBL" id="JAQLOI010000003">
    <property type="protein sequence ID" value="MDB1125207.1"/>
    <property type="molecule type" value="Genomic_DNA"/>
</dbReference>
<dbReference type="SUPFAM" id="SSF54909">
    <property type="entry name" value="Dimeric alpha+beta barrel"/>
    <property type="match status" value="1"/>
</dbReference>
<dbReference type="InterPro" id="IPR011008">
    <property type="entry name" value="Dimeric_a/b-barrel"/>
</dbReference>
<evidence type="ECO:0000313" key="1">
    <source>
        <dbReference type="EMBL" id="MDB1125207.1"/>
    </source>
</evidence>
<comment type="caution">
    <text evidence="1">The sequence shown here is derived from an EMBL/GenBank/DDBJ whole genome shotgun (WGS) entry which is preliminary data.</text>
</comment>
<sequence>MDSNIIRKAFVMSIYPEFHHEYKKRHDEIWPELMDVLKNMAQVDILFFR</sequence>
<dbReference type="Proteomes" id="UP001210678">
    <property type="component" value="Unassembled WGS sequence"/>
</dbReference>
<dbReference type="Pfam" id="PF05336">
    <property type="entry name" value="rhaM"/>
    <property type="match status" value="1"/>
</dbReference>
<protein>
    <submittedName>
        <fullName evidence="1">L-rhamnose mutarotase</fullName>
        <ecNumber evidence="1">5.1.3.32</ecNumber>
    </submittedName>
</protein>
<dbReference type="InterPro" id="IPR008000">
    <property type="entry name" value="Rham/fucose_mutarotase"/>
</dbReference>
<proteinExistence type="predicted"/>